<name>A0A182PVM4_9DIPT</name>
<feature type="chain" id="PRO_5008131924" evidence="2">
    <location>
        <begin position="29"/>
        <end position="169"/>
    </location>
</feature>
<dbReference type="VEuPathDB" id="VectorBase:AEPI011011"/>
<sequence length="169" mass="18750">MLRYRRATLVLLVLVVLISGVPIGPTVADIPSTVQSARRVIFYKPERDNNDTKTVNKSNIFDPPKLCQPGYQLDRHSRCRRVMVPSLNNCRMRLPGQLLPLLLVLLLLVMTPHTTAVRIIFRRPVTTHASGAPDVNNANILRSPNLVGSSCGNGQVTDIRGICRNTVSF</sequence>
<evidence type="ECO:0000256" key="2">
    <source>
        <dbReference type="SAM" id="SignalP"/>
    </source>
</evidence>
<reference evidence="3" key="2">
    <citation type="submission" date="2020-05" db="UniProtKB">
        <authorList>
            <consortium name="EnsemblMetazoa"/>
        </authorList>
    </citation>
    <scope>IDENTIFICATION</scope>
    <source>
        <strain evidence="3">Epiroticus2</strain>
    </source>
</reference>
<accession>A0A182PVM4</accession>
<keyword evidence="2" id="KW-0732">Signal</keyword>
<organism evidence="3 4">
    <name type="scientific">Anopheles epiroticus</name>
    <dbReference type="NCBI Taxonomy" id="199890"/>
    <lineage>
        <taxon>Eukaryota</taxon>
        <taxon>Metazoa</taxon>
        <taxon>Ecdysozoa</taxon>
        <taxon>Arthropoda</taxon>
        <taxon>Hexapoda</taxon>
        <taxon>Insecta</taxon>
        <taxon>Pterygota</taxon>
        <taxon>Neoptera</taxon>
        <taxon>Endopterygota</taxon>
        <taxon>Diptera</taxon>
        <taxon>Nematocera</taxon>
        <taxon>Culicoidea</taxon>
        <taxon>Culicidae</taxon>
        <taxon>Anophelinae</taxon>
        <taxon>Anopheles</taxon>
    </lineage>
</organism>
<protein>
    <submittedName>
        <fullName evidence="3">Uncharacterized protein</fullName>
    </submittedName>
</protein>
<dbReference type="Proteomes" id="UP000075885">
    <property type="component" value="Unassembled WGS sequence"/>
</dbReference>
<proteinExistence type="predicted"/>
<feature type="transmembrane region" description="Helical" evidence="1">
    <location>
        <begin position="98"/>
        <end position="121"/>
    </location>
</feature>
<keyword evidence="1" id="KW-0812">Transmembrane</keyword>
<evidence type="ECO:0000313" key="4">
    <source>
        <dbReference type="Proteomes" id="UP000075885"/>
    </source>
</evidence>
<keyword evidence="1" id="KW-1133">Transmembrane helix</keyword>
<dbReference type="AlphaFoldDB" id="A0A182PVM4"/>
<keyword evidence="1" id="KW-0472">Membrane</keyword>
<feature type="signal peptide" evidence="2">
    <location>
        <begin position="1"/>
        <end position="28"/>
    </location>
</feature>
<reference evidence="4" key="1">
    <citation type="submission" date="2013-03" db="EMBL/GenBank/DDBJ databases">
        <title>The Genome Sequence of Anopheles epiroticus epiroticus2.</title>
        <authorList>
            <consortium name="The Broad Institute Genomics Platform"/>
            <person name="Neafsey D.E."/>
            <person name="Howell P."/>
            <person name="Walker B."/>
            <person name="Young S.K."/>
            <person name="Zeng Q."/>
            <person name="Gargeya S."/>
            <person name="Fitzgerald M."/>
            <person name="Haas B."/>
            <person name="Abouelleil A."/>
            <person name="Allen A.W."/>
            <person name="Alvarado L."/>
            <person name="Arachchi H.M."/>
            <person name="Berlin A.M."/>
            <person name="Chapman S.B."/>
            <person name="Gainer-Dewar J."/>
            <person name="Goldberg J."/>
            <person name="Griggs A."/>
            <person name="Gujja S."/>
            <person name="Hansen M."/>
            <person name="Howarth C."/>
            <person name="Imamovic A."/>
            <person name="Ireland A."/>
            <person name="Larimer J."/>
            <person name="McCowan C."/>
            <person name="Murphy C."/>
            <person name="Pearson M."/>
            <person name="Poon T.W."/>
            <person name="Priest M."/>
            <person name="Roberts A."/>
            <person name="Saif S."/>
            <person name="Shea T."/>
            <person name="Sisk P."/>
            <person name="Sykes S."/>
            <person name="Wortman J."/>
            <person name="Nusbaum C."/>
            <person name="Birren B."/>
        </authorList>
    </citation>
    <scope>NUCLEOTIDE SEQUENCE [LARGE SCALE GENOMIC DNA]</scope>
    <source>
        <strain evidence="4">Epiroticus2</strain>
    </source>
</reference>
<evidence type="ECO:0000256" key="1">
    <source>
        <dbReference type="SAM" id="Phobius"/>
    </source>
</evidence>
<dbReference type="EnsemblMetazoa" id="AEPI011011-RA">
    <property type="protein sequence ID" value="AEPI011011-PA"/>
    <property type="gene ID" value="AEPI011011"/>
</dbReference>
<keyword evidence="4" id="KW-1185">Reference proteome</keyword>
<evidence type="ECO:0000313" key="3">
    <source>
        <dbReference type="EnsemblMetazoa" id="AEPI011011-PA"/>
    </source>
</evidence>